<name>A0ABS7G1W0_9ACTN</name>
<gene>
    <name evidence="1" type="ORF">K1Y72_29450</name>
</gene>
<sequence length="204" mass="21509">MAWSVALACASSGEPGAVFRPGLAPDPGAAGALARRLTPGRTVTEIGDTVLDFALWPYADELFVGAFGGALLVCDRRLAGLDDDARRVADTTAAALPGARCGVLVLHGVQPGCWFRWYEAGEPRREVLVTAADGVVIDQGDRLPAEAPFWKTIDEGGGDVPLPFAAEDFGLALAEAHMFGRGIAERGDDGFLALELPLRRFTMS</sequence>
<evidence type="ECO:0000313" key="1">
    <source>
        <dbReference type="EMBL" id="MBW8486526.1"/>
    </source>
</evidence>
<proteinExistence type="predicted"/>
<keyword evidence="2" id="KW-1185">Reference proteome</keyword>
<evidence type="ECO:0000313" key="2">
    <source>
        <dbReference type="Proteomes" id="UP000774570"/>
    </source>
</evidence>
<organism evidence="1 2">
    <name type="scientific">Actinomadura parmotrematis</name>
    <dbReference type="NCBI Taxonomy" id="2864039"/>
    <lineage>
        <taxon>Bacteria</taxon>
        <taxon>Bacillati</taxon>
        <taxon>Actinomycetota</taxon>
        <taxon>Actinomycetes</taxon>
        <taxon>Streptosporangiales</taxon>
        <taxon>Thermomonosporaceae</taxon>
        <taxon>Actinomadura</taxon>
    </lineage>
</organism>
<comment type="caution">
    <text evidence="1">The sequence shown here is derived from an EMBL/GenBank/DDBJ whole genome shotgun (WGS) entry which is preliminary data.</text>
</comment>
<dbReference type="EMBL" id="JAIBOA010000024">
    <property type="protein sequence ID" value="MBW8486526.1"/>
    <property type="molecule type" value="Genomic_DNA"/>
</dbReference>
<accession>A0ABS7G1W0</accession>
<dbReference type="RefSeq" id="WP_220169763.1">
    <property type="nucleotide sequence ID" value="NZ_JAIBOA010000024.1"/>
</dbReference>
<reference evidence="1 2" key="1">
    <citation type="submission" date="2021-07" db="EMBL/GenBank/DDBJ databases">
        <title>Actinomadura sp. PM05-2 isolated from lichen.</title>
        <authorList>
            <person name="Somphong A."/>
            <person name="Phongsopitanun W."/>
            <person name="Tanasupawat S."/>
            <person name="Peongsungnone V."/>
        </authorList>
    </citation>
    <scope>NUCLEOTIDE SEQUENCE [LARGE SCALE GENOMIC DNA]</scope>
    <source>
        <strain evidence="1 2">PM05-2</strain>
    </source>
</reference>
<dbReference type="InterPro" id="IPR053847">
    <property type="entry name" value="DUF6928"/>
</dbReference>
<protein>
    <submittedName>
        <fullName evidence="1">Uncharacterized protein</fullName>
    </submittedName>
</protein>
<dbReference type="Proteomes" id="UP000774570">
    <property type="component" value="Unassembled WGS sequence"/>
</dbReference>
<dbReference type="Pfam" id="PF21997">
    <property type="entry name" value="DUF6928"/>
    <property type="match status" value="1"/>
</dbReference>